<keyword evidence="3" id="KW-1185">Reference proteome</keyword>
<protein>
    <submittedName>
        <fullName evidence="2">Uncharacterized protein</fullName>
    </submittedName>
</protein>
<feature type="region of interest" description="Disordered" evidence="1">
    <location>
        <begin position="1"/>
        <end position="35"/>
    </location>
</feature>
<evidence type="ECO:0000313" key="3">
    <source>
        <dbReference type="Proteomes" id="UP001049176"/>
    </source>
</evidence>
<accession>A0A9P7S3P6</accession>
<dbReference type="KEGG" id="more:E1B28_007758"/>
<dbReference type="GeneID" id="66076834"/>
<reference evidence="2" key="1">
    <citation type="journal article" date="2021" name="Genome Biol. Evol.">
        <title>The assembled and annotated genome of the fairy-ring fungus Marasmius oreades.</title>
        <authorList>
            <person name="Hiltunen M."/>
            <person name="Ament-Velasquez S.L."/>
            <person name="Johannesson H."/>
        </authorList>
    </citation>
    <scope>NUCLEOTIDE SEQUENCE</scope>
    <source>
        <strain evidence="2">03SP1</strain>
    </source>
</reference>
<comment type="caution">
    <text evidence="2">The sequence shown here is derived from an EMBL/GenBank/DDBJ whole genome shotgun (WGS) entry which is preliminary data.</text>
</comment>
<organism evidence="2 3">
    <name type="scientific">Marasmius oreades</name>
    <name type="common">fairy-ring Marasmius</name>
    <dbReference type="NCBI Taxonomy" id="181124"/>
    <lineage>
        <taxon>Eukaryota</taxon>
        <taxon>Fungi</taxon>
        <taxon>Dikarya</taxon>
        <taxon>Basidiomycota</taxon>
        <taxon>Agaricomycotina</taxon>
        <taxon>Agaricomycetes</taxon>
        <taxon>Agaricomycetidae</taxon>
        <taxon>Agaricales</taxon>
        <taxon>Marasmiineae</taxon>
        <taxon>Marasmiaceae</taxon>
        <taxon>Marasmius</taxon>
    </lineage>
</organism>
<evidence type="ECO:0000256" key="1">
    <source>
        <dbReference type="SAM" id="MobiDB-lite"/>
    </source>
</evidence>
<dbReference type="EMBL" id="CM032184">
    <property type="protein sequence ID" value="KAG7094146.1"/>
    <property type="molecule type" value="Genomic_DNA"/>
</dbReference>
<dbReference type="OrthoDB" id="2997350at2759"/>
<dbReference type="AlphaFoldDB" id="A0A9P7S3P6"/>
<evidence type="ECO:0000313" key="2">
    <source>
        <dbReference type="EMBL" id="KAG7094146.1"/>
    </source>
</evidence>
<proteinExistence type="predicted"/>
<gene>
    <name evidence="2" type="ORF">E1B28_007758</name>
</gene>
<dbReference type="RefSeq" id="XP_043010616.1">
    <property type="nucleotide sequence ID" value="XM_043152530.1"/>
</dbReference>
<name>A0A9P7S3P6_9AGAR</name>
<sequence length="357" mass="40392">MMAMNANDGPSRHPSEDSFPTPQRFPLSSIPPSERDAFDDATMQTETETAFLPAVMLRKYLRHSALPACLRFGQIPVGTTPKFITPWPEHSEMKRPEGSRVLEDVETYDKWNFSRSVRSYIDTLPAHHFGTKEASRLRLPSDGFAELDEDDIERYSYIDGVDQLLATIEEDVLKTVCECIRVIERMPVDAPLFNDMQFHRASHLCTAHNARWDILAMCPNLFEAIPIVVIVVPPWEFSLKAFKRFTWARNFPANILDSLPVNPADSTSDKLWAVIHDVCYEQCKFFVVTNYTHWAFGRFTNNGKLAMITEPVEARTVGLGGGVNVAVDAGANVPESLVYWVQVSRNAAPPVMQTRRN</sequence>
<dbReference type="Proteomes" id="UP001049176">
    <property type="component" value="Chromosome 4"/>
</dbReference>